<dbReference type="Proteomes" id="UP000008457">
    <property type="component" value="Chromosome"/>
</dbReference>
<dbReference type="Gene3D" id="3.20.20.80">
    <property type="entry name" value="Glycosidases"/>
    <property type="match status" value="1"/>
</dbReference>
<reference evidence="2 3" key="2">
    <citation type="journal article" date="2011" name="Stand. Genomic Sci.">
        <title>Complete genome sequence of Mahella australiensis type strain (50-1 BON).</title>
        <authorList>
            <person name="Sikorski J."/>
            <person name="Teshima H."/>
            <person name="Nolan M."/>
            <person name="Lucas S."/>
            <person name="Hammon N."/>
            <person name="Deshpande S."/>
            <person name="Cheng J.F."/>
            <person name="Pitluck S."/>
            <person name="Liolios K."/>
            <person name="Pagani I."/>
            <person name="Ivanova N."/>
            <person name="Huntemann M."/>
            <person name="Mavromatis K."/>
            <person name="Ovchinikova G."/>
            <person name="Pati A."/>
            <person name="Tapia R."/>
            <person name="Han C."/>
            <person name="Goodwin L."/>
            <person name="Chen A."/>
            <person name="Palaniappan K."/>
            <person name="Land M."/>
            <person name="Hauser L."/>
            <person name="Ngatchou-Djao O.D."/>
            <person name="Rohde M."/>
            <person name="Pukall R."/>
            <person name="Spring S."/>
            <person name="Abt B."/>
            <person name="Goker M."/>
            <person name="Detter J.C."/>
            <person name="Woyke T."/>
            <person name="Bristow J."/>
            <person name="Markowitz V."/>
            <person name="Hugenholtz P."/>
            <person name="Eisen J.A."/>
            <person name="Kyrpides N.C."/>
            <person name="Klenk H.P."/>
            <person name="Lapidus A."/>
        </authorList>
    </citation>
    <scope>NUCLEOTIDE SEQUENCE [LARGE SCALE GENOMIC DNA]</scope>
    <source>
        <strain evidence="3">DSM 15567 / CIP 107919 / 50-1 BON</strain>
    </source>
</reference>
<dbReference type="EMBL" id="CP002360">
    <property type="protein sequence ID" value="AEE96388.1"/>
    <property type="molecule type" value="Genomic_DNA"/>
</dbReference>
<evidence type="ECO:0000259" key="1">
    <source>
        <dbReference type="Pfam" id="PF19773"/>
    </source>
</evidence>
<protein>
    <recommendedName>
        <fullName evidence="1">DUF6259 domain-containing protein</fullName>
    </recommendedName>
</protein>
<proteinExistence type="predicted"/>
<dbReference type="Pfam" id="PF19773">
    <property type="entry name" value="DUF6259"/>
    <property type="match status" value="1"/>
</dbReference>
<dbReference type="KEGG" id="mas:Mahau_1192"/>
<dbReference type="eggNOG" id="COG0366">
    <property type="taxonomic scope" value="Bacteria"/>
</dbReference>
<dbReference type="RefSeq" id="WP_013780818.1">
    <property type="nucleotide sequence ID" value="NC_015520.1"/>
</dbReference>
<dbReference type="InterPro" id="IPR017853">
    <property type="entry name" value="GH"/>
</dbReference>
<dbReference type="OrthoDB" id="5077666at2"/>
<keyword evidence="3" id="KW-1185">Reference proteome</keyword>
<organism evidence="2 3">
    <name type="scientific">Mahella australiensis (strain DSM 15567 / CIP 107919 / 50-1 BON)</name>
    <dbReference type="NCBI Taxonomy" id="697281"/>
    <lineage>
        <taxon>Bacteria</taxon>
        <taxon>Bacillati</taxon>
        <taxon>Bacillota</taxon>
        <taxon>Clostridia</taxon>
        <taxon>Thermoanaerobacterales</taxon>
        <taxon>Thermoanaerobacterales Family IV. Incertae Sedis</taxon>
        <taxon>Mahella</taxon>
    </lineage>
</organism>
<evidence type="ECO:0000313" key="3">
    <source>
        <dbReference type="Proteomes" id="UP000008457"/>
    </source>
</evidence>
<dbReference type="AlphaFoldDB" id="F3ZVM6"/>
<accession>F3ZVM6</accession>
<dbReference type="HOGENOM" id="CLU_398387_0_0_9"/>
<reference evidence="3" key="1">
    <citation type="submission" date="2010-11" db="EMBL/GenBank/DDBJ databases">
        <title>The complete genome of Mahella australiensis DSM 15567.</title>
        <authorList>
            <consortium name="US DOE Joint Genome Institute (JGI-PGF)"/>
            <person name="Lucas S."/>
            <person name="Copeland A."/>
            <person name="Lapidus A."/>
            <person name="Bruce D."/>
            <person name="Goodwin L."/>
            <person name="Pitluck S."/>
            <person name="Kyrpides N."/>
            <person name="Mavromatis K."/>
            <person name="Pagani I."/>
            <person name="Ivanova N."/>
            <person name="Teshima H."/>
            <person name="Brettin T."/>
            <person name="Detter J.C."/>
            <person name="Han C."/>
            <person name="Tapia R."/>
            <person name="Land M."/>
            <person name="Hauser L."/>
            <person name="Markowitz V."/>
            <person name="Cheng J.-F."/>
            <person name="Hugenholtz P."/>
            <person name="Woyke T."/>
            <person name="Wu D."/>
            <person name="Spring S."/>
            <person name="Pukall R."/>
            <person name="Steenblock K."/>
            <person name="Schneider S."/>
            <person name="Klenk H.-P."/>
            <person name="Eisen J.A."/>
        </authorList>
    </citation>
    <scope>NUCLEOTIDE SEQUENCE [LARGE SCALE GENOMIC DNA]</scope>
    <source>
        <strain evidence="3">DSM 15567 / CIP 107919 / 50-1 BON</strain>
    </source>
</reference>
<sequence length="696" mass="79568">MNTIVLKNDNLYLEFEASNGALIGLTAVNTGWKMLDRSQLGLSFRLLIPLPGRRNNPVYGEKQKVSDIHVSPDNSSAVFVWNGVASEYGGRHDIKLTMEVKLNAEQVIYAVHIDNNSEYTVENVYCPYLGDIQHPPADKQFEAFIYNYGSAQQWALWPIYQNTRGYYGVDYPMQFGPPSACGAPTAPFCLLHGATQGLYVGVYEPSAELVAWHTELRPGYGSSIDSRVPEEFNISGKDVATRFAAVHVPYIQPGESRDLTPIMLQTFEGGWQKGVDIYKQWRNSWMKTSEVPTWAMEPHAWQQIHINSSEDELRIPFRDLVKIGEDCARNKVKAIQLVGWNDGGQDQGNPSHDPDPRLGTFEELREAIAKIQSMGVKVVLFSKFTWADRATERFRKDLIKLAVKDPYGDYYMHQGYQYQTATQLLDINTKRLIPMCFLSEEYLRVCEEEFKKVLELGADGILFDECLHHGPALLCFDTSHGHRYGAPVYANDRKLIQNFARMVQDKPDFLFAGEACYDWEFEAYHLSYHRSESKYHIPLMRYMLPNMPIMTAVTGFNDRNMINQCLMYRYIISYEPYNFKGRLGDFPETVAYGRQMDALRTELRDYFWDGEFRHECGAAVFTMDGQPYRPYAVFINAKSGRAGVVIANYDEYDGVTVKVELDNADSLERYRLVDDDQWKSVEEGISIPPCSAVVII</sequence>
<dbReference type="InterPro" id="IPR046226">
    <property type="entry name" value="DUF6259"/>
</dbReference>
<dbReference type="STRING" id="697281.Mahau_1192"/>
<gene>
    <name evidence="2" type="ordered locus">Mahau_1192</name>
</gene>
<evidence type="ECO:0000313" key="2">
    <source>
        <dbReference type="EMBL" id="AEE96388.1"/>
    </source>
</evidence>
<feature type="domain" description="DUF6259" evidence="1">
    <location>
        <begin position="263"/>
        <end position="517"/>
    </location>
</feature>
<dbReference type="SUPFAM" id="SSF51445">
    <property type="entry name" value="(Trans)glycosidases"/>
    <property type="match status" value="1"/>
</dbReference>
<name>F3ZVM6_MAHA5</name>